<protein>
    <submittedName>
        <fullName evidence="1">Uncharacterized protein</fullName>
    </submittedName>
</protein>
<keyword evidence="2" id="KW-1185">Reference proteome</keyword>
<accession>A0ACC3NSU7</accession>
<name>A0ACC3NSU7_9PEZI</name>
<evidence type="ECO:0000313" key="1">
    <source>
        <dbReference type="EMBL" id="KAK3722198.1"/>
    </source>
</evidence>
<reference evidence="1" key="1">
    <citation type="submission" date="2023-07" db="EMBL/GenBank/DDBJ databases">
        <title>Black Yeasts Isolated from many extreme environments.</title>
        <authorList>
            <person name="Coleine C."/>
            <person name="Stajich J.E."/>
            <person name="Selbmann L."/>
        </authorList>
    </citation>
    <scope>NUCLEOTIDE SEQUENCE</scope>
    <source>
        <strain evidence="1">CCFEE 5714</strain>
    </source>
</reference>
<organism evidence="1 2">
    <name type="scientific">Vermiconidia calcicola</name>
    <dbReference type="NCBI Taxonomy" id="1690605"/>
    <lineage>
        <taxon>Eukaryota</taxon>
        <taxon>Fungi</taxon>
        <taxon>Dikarya</taxon>
        <taxon>Ascomycota</taxon>
        <taxon>Pezizomycotina</taxon>
        <taxon>Dothideomycetes</taxon>
        <taxon>Dothideomycetidae</taxon>
        <taxon>Mycosphaerellales</taxon>
        <taxon>Extremaceae</taxon>
        <taxon>Vermiconidia</taxon>
    </lineage>
</organism>
<dbReference type="Proteomes" id="UP001281147">
    <property type="component" value="Unassembled WGS sequence"/>
</dbReference>
<gene>
    <name evidence="1" type="ORF">LTR37_002631</name>
</gene>
<dbReference type="EMBL" id="JAUTXU010000014">
    <property type="protein sequence ID" value="KAK3722198.1"/>
    <property type="molecule type" value="Genomic_DNA"/>
</dbReference>
<evidence type="ECO:0000313" key="2">
    <source>
        <dbReference type="Proteomes" id="UP001281147"/>
    </source>
</evidence>
<comment type="caution">
    <text evidence="1">The sequence shown here is derived from an EMBL/GenBank/DDBJ whole genome shotgun (WGS) entry which is preliminary data.</text>
</comment>
<proteinExistence type="predicted"/>
<sequence>MAAITESPKAESALHTDVLEAPKLFSLYHLSQPSSKVVKLTESVEETFKRIATALNHQTNLESKLQAIADGGITNMASMHSTAVEVCKDVAELRAFLNGCLNSIPITMRPTPSSAVKAQQVFDTAELLEAVMTNLHAVDVLSAVQVSRTMSKMVSASPKLQDVLQLRPSKDGHLASIFLDSWGTKFRVITVTLYEHTPGQFISPSADLAMPANMRMRVVTRLTPDLIETLPKICHRMLICQPPVKTMNYAADCCSRKYNGPAEASFSLFGAVAVPTYLPAQPESQDLRPTVTSETGLTIGDLYQITVKVRKEHLHCPHANQDQHHKDGTVRAMVAFDGEIELQKNDPFIASEVKRYIEGQLEEVLEESNDVAEGKMRVYVEAKKIAAQHGWPIPTLQEFEAEYADTLVPKQSTRYL</sequence>